<feature type="domain" description="Glycosyltransferase 61 catalytic" evidence="4">
    <location>
        <begin position="99"/>
        <end position="266"/>
    </location>
</feature>
<dbReference type="Pfam" id="PF04577">
    <property type="entry name" value="Glyco_transf_61"/>
    <property type="match status" value="1"/>
</dbReference>
<dbReference type="GO" id="GO:0016757">
    <property type="term" value="F:glycosyltransferase activity"/>
    <property type="evidence" value="ECO:0007669"/>
    <property type="project" value="UniProtKB-KW"/>
</dbReference>
<reference evidence="5 6" key="2">
    <citation type="submission" date="2018-05" db="EMBL/GenBank/DDBJ databases">
        <authorList>
            <person name="Lanie J.A."/>
            <person name="Ng W.-L."/>
            <person name="Kazmierczak K.M."/>
            <person name="Andrzejewski T.M."/>
            <person name="Davidsen T.M."/>
            <person name="Wayne K.J."/>
            <person name="Tettelin H."/>
            <person name="Glass J.I."/>
            <person name="Rusch D."/>
            <person name="Podicherti R."/>
            <person name="Tsui H.-C.T."/>
            <person name="Winkler M.E."/>
        </authorList>
    </citation>
    <scope>NUCLEOTIDE SEQUENCE [LARGE SCALE GENOMIC DNA]</scope>
    <source>
        <strain evidence="5 6">C305</strain>
    </source>
</reference>
<evidence type="ECO:0000256" key="1">
    <source>
        <dbReference type="ARBA" id="ARBA00022676"/>
    </source>
</evidence>
<name>A0A2U2XC10_9FLAO</name>
<dbReference type="InterPro" id="IPR007657">
    <property type="entry name" value="Glycosyltransferase_61"/>
</dbReference>
<dbReference type="PANTHER" id="PTHR20961">
    <property type="entry name" value="GLYCOSYLTRANSFERASE"/>
    <property type="match status" value="1"/>
</dbReference>
<proteinExistence type="predicted"/>
<reference evidence="5 6" key="1">
    <citation type="submission" date="2018-05" db="EMBL/GenBank/DDBJ databases">
        <title>Brumimicrobium oceani sp. nov., isolated from coastal sediment.</title>
        <authorList>
            <person name="Kou Y."/>
        </authorList>
    </citation>
    <scope>NUCLEOTIDE SEQUENCE [LARGE SCALE GENOMIC DNA]</scope>
    <source>
        <strain evidence="5 6">C305</strain>
    </source>
</reference>
<accession>A0A2U2XC10</accession>
<keyword evidence="6" id="KW-1185">Reference proteome</keyword>
<protein>
    <recommendedName>
        <fullName evidence="4">Glycosyltransferase 61 catalytic domain-containing protein</fullName>
    </recommendedName>
</protein>
<keyword evidence="1" id="KW-0328">Glycosyltransferase</keyword>
<gene>
    <name evidence="5" type="ORF">DIT68_10320</name>
</gene>
<dbReference type="AlphaFoldDB" id="A0A2U2XC10"/>
<dbReference type="Proteomes" id="UP000245370">
    <property type="component" value="Unassembled WGS sequence"/>
</dbReference>
<evidence type="ECO:0000259" key="4">
    <source>
        <dbReference type="Pfam" id="PF04577"/>
    </source>
</evidence>
<organism evidence="5 6">
    <name type="scientific">Brumimicrobium oceani</name>
    <dbReference type="NCBI Taxonomy" id="2100725"/>
    <lineage>
        <taxon>Bacteria</taxon>
        <taxon>Pseudomonadati</taxon>
        <taxon>Bacteroidota</taxon>
        <taxon>Flavobacteriia</taxon>
        <taxon>Flavobacteriales</taxon>
        <taxon>Crocinitomicaceae</taxon>
        <taxon>Brumimicrobium</taxon>
    </lineage>
</organism>
<dbReference type="RefSeq" id="WP_109359724.1">
    <property type="nucleotide sequence ID" value="NZ_QFRJ01000007.1"/>
</dbReference>
<evidence type="ECO:0000256" key="2">
    <source>
        <dbReference type="ARBA" id="ARBA00022679"/>
    </source>
</evidence>
<evidence type="ECO:0000313" key="5">
    <source>
        <dbReference type="EMBL" id="PWH85322.1"/>
    </source>
</evidence>
<sequence>MAIIKKITKFPPAQQNFIFEEEDNDPPISEEIQIWEVPNAYVTAYGYVLKKGRNIDFFTSPRHRESIGLKTIFANYFLKEKIKIKGTVISFVHGWYENYYHFLAECLPKLYVLKDYLEDSVVAFPKEYKSFHKEYLDILGIKNIIYIDKNQVIDASKVVSCNFMNRDLNHHHIITPQFRDWVISKIDFQENNNLPKSFFINREKATYRKVLNNEELIDNLGSLTNINLEDYSVLDQIKLFYHANEIEAVHGASLTNLIFCQEDTVVKEYIHKDFKQHCFTKLAMTLQLNYSRIQCEGNSVNALPGYCDIIIPLNKV</sequence>
<dbReference type="InterPro" id="IPR049625">
    <property type="entry name" value="Glyco_transf_61_cat"/>
</dbReference>
<keyword evidence="2" id="KW-0808">Transferase</keyword>
<dbReference type="OrthoDB" id="1156086at2"/>
<keyword evidence="3" id="KW-0325">Glycoprotein</keyword>
<evidence type="ECO:0000256" key="3">
    <source>
        <dbReference type="ARBA" id="ARBA00023180"/>
    </source>
</evidence>
<comment type="caution">
    <text evidence="5">The sequence shown here is derived from an EMBL/GenBank/DDBJ whole genome shotgun (WGS) entry which is preliminary data.</text>
</comment>
<dbReference type="EMBL" id="QFRJ01000007">
    <property type="protein sequence ID" value="PWH85322.1"/>
    <property type="molecule type" value="Genomic_DNA"/>
</dbReference>
<evidence type="ECO:0000313" key="6">
    <source>
        <dbReference type="Proteomes" id="UP000245370"/>
    </source>
</evidence>